<dbReference type="EMBL" id="AP025516">
    <property type="protein sequence ID" value="BDD86480.1"/>
    <property type="molecule type" value="Genomic_DNA"/>
</dbReference>
<sequence length="254" mass="27766">MVDCGMRRTRIEPACFLSTLAKDESTMQLKTTALATVITITLLIGFTRPASAAESLGIAAKAGTVGFGAEVSISLLPHTRLRGGLNYLDYSFESTIDDIDYEFDPQYNSASLIVDVHPFAGTFFVSGGIFLNNNSVDVNGTLDRGAFPAAYYGYSFLADLVSISGEVEFNPIAPYAGLGWRTNSEDSGWGFAVELGVMFQGAPDVKNLRVNAPIDVNGNDEVQRFLAEQEQEIEDELEWFEFYPVASAMLTYHF</sequence>
<dbReference type="Proteomes" id="UP000830055">
    <property type="component" value="Chromosome"/>
</dbReference>
<accession>A0ABM7W6L7</accession>
<reference evidence="1 2" key="1">
    <citation type="submission" date="2022-01" db="EMBL/GenBank/DDBJ databases">
        <title>Desulfofustis limnae sp. nov., a novel mesophilic sulfate-reducing bacterium isolated from marsh soil.</title>
        <authorList>
            <person name="Watanabe M."/>
            <person name="Takahashi A."/>
            <person name="Kojima H."/>
            <person name="Fukui M."/>
        </authorList>
    </citation>
    <scope>NUCLEOTIDE SEQUENCE [LARGE SCALE GENOMIC DNA]</scope>
    <source>
        <strain evidence="1 2">PPLL</strain>
    </source>
</reference>
<proteinExistence type="predicted"/>
<evidence type="ECO:0008006" key="3">
    <source>
        <dbReference type="Google" id="ProtNLM"/>
    </source>
</evidence>
<protein>
    <recommendedName>
        <fullName evidence="3">Outer membrane protein beta-barrel domain-containing protein</fullName>
    </recommendedName>
</protein>
<gene>
    <name evidence="1" type="ORF">DPPLL_08450</name>
</gene>
<evidence type="ECO:0000313" key="1">
    <source>
        <dbReference type="EMBL" id="BDD86480.1"/>
    </source>
</evidence>
<name>A0ABM7W6L7_9BACT</name>
<evidence type="ECO:0000313" key="2">
    <source>
        <dbReference type="Proteomes" id="UP000830055"/>
    </source>
</evidence>
<dbReference type="Gene3D" id="2.40.160.170">
    <property type="match status" value="1"/>
</dbReference>
<organism evidence="1 2">
    <name type="scientific">Desulfofustis limnaeus</name>
    <dbReference type="NCBI Taxonomy" id="2740163"/>
    <lineage>
        <taxon>Bacteria</taxon>
        <taxon>Pseudomonadati</taxon>
        <taxon>Thermodesulfobacteriota</taxon>
        <taxon>Desulfobulbia</taxon>
        <taxon>Desulfobulbales</taxon>
        <taxon>Desulfocapsaceae</taxon>
        <taxon>Desulfofustis</taxon>
    </lineage>
</organism>
<keyword evidence="2" id="KW-1185">Reference proteome</keyword>